<gene>
    <name evidence="1" type="ORF">M622_17225</name>
</gene>
<reference evidence="1 2" key="1">
    <citation type="submission" date="2013-06" db="EMBL/GenBank/DDBJ databases">
        <title>Draft genome sequence of Thauera terpenica.</title>
        <authorList>
            <person name="Liu B."/>
            <person name="Frostegard A.H."/>
            <person name="Shapleigh J.P."/>
        </authorList>
    </citation>
    <scope>NUCLEOTIDE SEQUENCE [LARGE SCALE GENOMIC DNA]</scope>
    <source>
        <strain evidence="1 2">58Eu</strain>
    </source>
</reference>
<sequence>MKIQAALATLFLLALRLQPRQAAFMQEAR</sequence>
<proteinExistence type="predicted"/>
<protein>
    <submittedName>
        <fullName evidence="1">Uncharacterized protein</fullName>
    </submittedName>
</protein>
<comment type="caution">
    <text evidence="1">The sequence shown here is derived from an EMBL/GenBank/DDBJ whole genome shotgun (WGS) entry which is preliminary data.</text>
</comment>
<evidence type="ECO:0000313" key="2">
    <source>
        <dbReference type="Proteomes" id="UP000015455"/>
    </source>
</evidence>
<evidence type="ECO:0000313" key="1">
    <source>
        <dbReference type="EMBL" id="EPZ14979.1"/>
    </source>
</evidence>
<organism evidence="1 2">
    <name type="scientific">Thauera terpenica 58Eu</name>
    <dbReference type="NCBI Taxonomy" id="1348657"/>
    <lineage>
        <taxon>Bacteria</taxon>
        <taxon>Pseudomonadati</taxon>
        <taxon>Pseudomonadota</taxon>
        <taxon>Betaproteobacteria</taxon>
        <taxon>Rhodocyclales</taxon>
        <taxon>Zoogloeaceae</taxon>
        <taxon>Thauera</taxon>
    </lineage>
</organism>
<dbReference type="AlphaFoldDB" id="T0AQ67"/>
<dbReference type="EMBL" id="ATJV01000065">
    <property type="protein sequence ID" value="EPZ14979.1"/>
    <property type="molecule type" value="Genomic_DNA"/>
</dbReference>
<dbReference type="STRING" id="1348657.M622_17225"/>
<accession>T0AQ67</accession>
<keyword evidence="2" id="KW-1185">Reference proteome</keyword>
<name>T0AQ67_9RHOO</name>
<dbReference type="Proteomes" id="UP000015455">
    <property type="component" value="Unassembled WGS sequence"/>
</dbReference>